<dbReference type="OrthoDB" id="24548at10239"/>
<evidence type="ECO:0000313" key="2">
    <source>
        <dbReference type="Proteomes" id="UP000014725"/>
    </source>
</evidence>
<keyword evidence="2" id="KW-1185">Reference proteome</keyword>
<name>R9ZZW7_9CAUD</name>
<reference evidence="1 2" key="1">
    <citation type="journal article" date="2013" name="Proc. Natl. Acad. Sci. U.S.A.">
        <title>Twelve previously unknown phage genera are ubiquitous in global oceans.</title>
        <authorList>
            <person name="Holmfeldt K."/>
            <person name="Solonenko N."/>
            <person name="Shah M."/>
            <person name="Corrier K."/>
            <person name="Riemann L."/>
            <person name="Verberkmoes N.C."/>
            <person name="Sullivan M.B."/>
        </authorList>
    </citation>
    <scope>NUCLEOTIDE SEQUENCE [LARGE SCALE GENOMIC DNA]</scope>
    <source>
        <strain evidence="1">Phi14:2</strain>
    </source>
</reference>
<evidence type="ECO:0000313" key="1">
    <source>
        <dbReference type="EMBL" id="AGO48879.1"/>
    </source>
</evidence>
<dbReference type="KEGG" id="vg:16797396"/>
<sequence>MKQQLILLLLLFTIGITAQTKYTINGNKLDKVETTKSEPVKTSWSIDIKDVNYPVYKSTRGSYYIIRTSKKTGKKYKQYIEIEGV</sequence>
<dbReference type="GeneID" id="16797396"/>
<dbReference type="Proteomes" id="UP000014725">
    <property type="component" value="Segment"/>
</dbReference>
<proteinExistence type="predicted"/>
<accession>R9ZZW7</accession>
<organism evidence="1 2">
    <name type="scientific">Cellulophaga phage phi14:2</name>
    <dbReference type="NCBI Taxonomy" id="1327990"/>
    <lineage>
        <taxon>Viruses</taxon>
        <taxon>Duplodnaviria</taxon>
        <taxon>Heunggongvirae</taxon>
        <taxon>Uroviricota</taxon>
        <taxon>Caudoviricetes</taxon>
        <taxon>Crassvirales</taxon>
        <taxon>Steigviridae</taxon>
        <taxon>Asinivirinae</taxon>
        <taxon>Akihdevirus</taxon>
        <taxon>Akihdevirus balticus</taxon>
    </lineage>
</organism>
<reference evidence="2" key="2">
    <citation type="submission" date="2013-03" db="EMBL/GenBank/DDBJ databases">
        <title>The Cellulophaga phages: a novel, diverse, and globally ubiquitous model system.</title>
        <authorList>
            <person name="Holmfeldt K."/>
            <person name="Solonenko N."/>
            <person name="Shah M."/>
            <person name="Corrier K."/>
            <person name="Riemann L."/>
            <person name="VerBerkmoes N.C."/>
            <person name="Sullivan M.B."/>
        </authorList>
    </citation>
    <scope>NUCLEOTIDE SEQUENCE [LARGE SCALE GENOMIC DNA]</scope>
</reference>
<gene>
    <name evidence="1" type="ORF">Phi14:2_gp001</name>
</gene>
<protein>
    <submittedName>
        <fullName evidence="1">Uncharacterized protein</fullName>
    </submittedName>
</protein>
<dbReference type="EMBL" id="KC821624">
    <property type="protein sequence ID" value="AGO48879.1"/>
    <property type="molecule type" value="Genomic_DNA"/>
</dbReference>